<evidence type="ECO:0000313" key="2">
    <source>
        <dbReference type="Proteomes" id="UP000789920"/>
    </source>
</evidence>
<dbReference type="EMBL" id="CAJVQC010100025">
    <property type="protein sequence ID" value="CAG8830853.1"/>
    <property type="molecule type" value="Genomic_DNA"/>
</dbReference>
<gene>
    <name evidence="1" type="ORF">RPERSI_LOCUS27934</name>
</gene>
<sequence>IGILGNKCRMTQIFSEEGLLIPVTPIWVGDNVISQVKTKEKEGYNACQIAFGDCAEKNLNKPKLGHLKKKNVSPKKYLREIRNMSGFAVGSPIDLSHFEVGDEVDVTRSGAGGRGTNQGMPKNKKMPGRMGNKRVTQKARIAKKDPEKRIIFLRGAVPDLKNKIVGREATTKIVDLLRGKNRIDFTPHLDLGNYVVLINARHTSFTGNKLDKKNYYNHSGYSGGLRTRSTCLMLEKYPTELVFRIIR</sequence>
<feature type="non-terminal residue" evidence="1">
    <location>
        <position position="1"/>
    </location>
</feature>
<name>A0ACA9S801_9GLOM</name>
<proteinExistence type="predicted"/>
<feature type="non-terminal residue" evidence="1">
    <location>
        <position position="247"/>
    </location>
</feature>
<comment type="caution">
    <text evidence="1">The sequence shown here is derived from an EMBL/GenBank/DDBJ whole genome shotgun (WGS) entry which is preliminary data.</text>
</comment>
<dbReference type="Proteomes" id="UP000789920">
    <property type="component" value="Unassembled WGS sequence"/>
</dbReference>
<evidence type="ECO:0000313" key="1">
    <source>
        <dbReference type="EMBL" id="CAG8830853.1"/>
    </source>
</evidence>
<accession>A0ACA9S801</accession>
<reference evidence="1" key="1">
    <citation type="submission" date="2021-06" db="EMBL/GenBank/DDBJ databases">
        <authorList>
            <person name="Kallberg Y."/>
            <person name="Tangrot J."/>
            <person name="Rosling A."/>
        </authorList>
    </citation>
    <scope>NUCLEOTIDE SEQUENCE</scope>
    <source>
        <strain evidence="1">MA461A</strain>
    </source>
</reference>
<organism evidence="1 2">
    <name type="scientific">Racocetra persica</name>
    <dbReference type="NCBI Taxonomy" id="160502"/>
    <lineage>
        <taxon>Eukaryota</taxon>
        <taxon>Fungi</taxon>
        <taxon>Fungi incertae sedis</taxon>
        <taxon>Mucoromycota</taxon>
        <taxon>Glomeromycotina</taxon>
        <taxon>Glomeromycetes</taxon>
        <taxon>Diversisporales</taxon>
        <taxon>Gigasporaceae</taxon>
        <taxon>Racocetra</taxon>
    </lineage>
</organism>
<keyword evidence="2" id="KW-1185">Reference proteome</keyword>
<protein>
    <submittedName>
        <fullName evidence="1">34884_t:CDS:1</fullName>
    </submittedName>
</protein>